<sequence length="69" mass="7484">MGDQPRLPASGPVTPPAAKSTAHATIARALNRRREPALADEHREDAERYRCLAQSGRSYAAALRGETKD</sequence>
<name>A0A286E962_9ACTN</name>
<accession>A0A286E962</accession>
<dbReference type="Proteomes" id="UP000219072">
    <property type="component" value="Unassembled WGS sequence"/>
</dbReference>
<proteinExistence type="predicted"/>
<dbReference type="EMBL" id="OCNE01000031">
    <property type="protein sequence ID" value="SOD67419.1"/>
    <property type="molecule type" value="Genomic_DNA"/>
</dbReference>
<feature type="region of interest" description="Disordered" evidence="1">
    <location>
        <begin position="1"/>
        <end position="22"/>
    </location>
</feature>
<evidence type="ECO:0000256" key="1">
    <source>
        <dbReference type="SAM" id="MobiDB-lite"/>
    </source>
</evidence>
<evidence type="ECO:0000313" key="3">
    <source>
        <dbReference type="Proteomes" id="UP000219072"/>
    </source>
</evidence>
<dbReference type="AlphaFoldDB" id="A0A286E962"/>
<evidence type="ECO:0000313" key="2">
    <source>
        <dbReference type="EMBL" id="SOD67419.1"/>
    </source>
</evidence>
<protein>
    <submittedName>
        <fullName evidence="2">Uncharacterized protein</fullName>
    </submittedName>
</protein>
<gene>
    <name evidence="2" type="ORF">SAMN06297387_13111</name>
</gene>
<keyword evidence="3" id="KW-1185">Reference proteome</keyword>
<reference evidence="2 3" key="1">
    <citation type="submission" date="2017-09" db="EMBL/GenBank/DDBJ databases">
        <authorList>
            <person name="Ehlers B."/>
            <person name="Leendertz F.H."/>
        </authorList>
    </citation>
    <scope>NUCLEOTIDE SEQUENCE [LARGE SCALE GENOMIC DNA]</scope>
    <source>
        <strain evidence="2 3">CGMCC 4.7095</strain>
    </source>
</reference>
<dbReference type="RefSeq" id="WP_141514681.1">
    <property type="nucleotide sequence ID" value="NZ_OCNE01000031.1"/>
</dbReference>
<organism evidence="2 3">
    <name type="scientific">Streptomyces zhaozhouensis</name>
    <dbReference type="NCBI Taxonomy" id="1300267"/>
    <lineage>
        <taxon>Bacteria</taxon>
        <taxon>Bacillati</taxon>
        <taxon>Actinomycetota</taxon>
        <taxon>Actinomycetes</taxon>
        <taxon>Kitasatosporales</taxon>
        <taxon>Streptomycetaceae</taxon>
        <taxon>Streptomyces</taxon>
    </lineage>
</organism>